<keyword evidence="4" id="KW-0328">Glycosyltransferase</keyword>
<reference evidence="4 5" key="2">
    <citation type="submission" date="2020-04" db="EMBL/GenBank/DDBJ databases">
        <title>Genome sequencing and assembly of multiple isolates from the Colletotrichum gloeosporioides species complex.</title>
        <authorList>
            <person name="Gan P."/>
            <person name="Shirasu K."/>
        </authorList>
    </citation>
    <scope>NUCLEOTIDE SEQUENCE [LARGE SCALE GENOMIC DNA]</scope>
    <source>
        <strain evidence="4 5">Nara gc5</strain>
    </source>
</reference>
<keyword evidence="2 4" id="KW-0808">Transferase</keyword>
<dbReference type="SUPFAM" id="SSF53448">
    <property type="entry name" value="Nucleotide-diphospho-sugar transferases"/>
    <property type="match status" value="1"/>
</dbReference>
<dbReference type="PANTHER" id="PTHR32385:SF15">
    <property type="entry name" value="INOSITOL PHOSPHOCERAMIDE MANNOSYLTRANSFERASE 1"/>
    <property type="match status" value="1"/>
</dbReference>
<dbReference type="PANTHER" id="PTHR32385">
    <property type="entry name" value="MANNOSYL PHOSPHORYLINOSITOL CERAMIDE SYNTHASE"/>
    <property type="match status" value="1"/>
</dbReference>
<dbReference type="InterPro" id="IPR029044">
    <property type="entry name" value="Nucleotide-diphossugar_trans"/>
</dbReference>
<dbReference type="Pfam" id="PF04488">
    <property type="entry name" value="Gly_transf_sug"/>
    <property type="match status" value="1"/>
</dbReference>
<sequence>MVVVPRGSCLKLLAATIVSLTALLVLHQLSYTNTNDFSLPSQPIEVLDQCPPSTLSNIDDSQLDETVPNTIHQIWKTTDVSTYPARASRESWKSMFEPRGYQVKIWTDDDILFLIKSKYSWLLPTYETYDHNIQRADLARLVVIHAEGGIYADLDVHPRSVEATMCLQHLGLQAVFAPTGGAAGLSNHFFMAEKGSDFLMWSLQEAKRRGGSTSKRILLPYLRVFWSTGPLMMTAAYRQYMWMYGTNQPRVALLSERHVRTVVGHAAGRSWHGSDGQVLNYISDHLHLDSKWLAVPCVGAVLVFFWITRRNRGNFSQSMCCNKKWHNEV</sequence>
<dbReference type="GeneID" id="90979958"/>
<keyword evidence="5" id="KW-1185">Reference proteome</keyword>
<keyword evidence="3" id="KW-1133">Transmembrane helix</keyword>
<dbReference type="GO" id="GO:0051999">
    <property type="term" value="P:mannosyl-inositol phosphorylceramide biosynthetic process"/>
    <property type="evidence" value="ECO:0007669"/>
    <property type="project" value="TreeGrafter"/>
</dbReference>
<dbReference type="RefSeq" id="XP_066008622.1">
    <property type="nucleotide sequence ID" value="XM_066151859.1"/>
</dbReference>
<dbReference type="OrthoDB" id="409543at2759"/>
<protein>
    <submittedName>
        <fullName evidence="4">Inositol phosphoceramide mannosyltransferase 1</fullName>
    </submittedName>
</protein>
<dbReference type="AlphaFoldDB" id="A0A7J6J3S9"/>
<evidence type="ECO:0000313" key="4">
    <source>
        <dbReference type="EMBL" id="KAF4483863.1"/>
    </source>
</evidence>
<evidence type="ECO:0000256" key="3">
    <source>
        <dbReference type="SAM" id="Phobius"/>
    </source>
</evidence>
<evidence type="ECO:0000256" key="2">
    <source>
        <dbReference type="ARBA" id="ARBA00022679"/>
    </source>
</evidence>
<evidence type="ECO:0000256" key="1">
    <source>
        <dbReference type="ARBA" id="ARBA00009003"/>
    </source>
</evidence>
<gene>
    <name evidence="4" type="primary">imt1</name>
    <name evidence="4" type="ORF">CGGC5_v007432</name>
</gene>
<dbReference type="EMBL" id="ANPB02000004">
    <property type="protein sequence ID" value="KAF4483863.1"/>
    <property type="molecule type" value="Genomic_DNA"/>
</dbReference>
<feature type="transmembrane region" description="Helical" evidence="3">
    <location>
        <begin position="292"/>
        <end position="308"/>
    </location>
</feature>
<dbReference type="InParanoid" id="A0A7J6J3S9"/>
<proteinExistence type="inferred from homology"/>
<organism evidence="4 5">
    <name type="scientific">Colletotrichum fructicola (strain Nara gc5)</name>
    <name type="common">Anthracnose fungus</name>
    <name type="synonym">Colletotrichum gloeosporioides (strain Nara gc5)</name>
    <dbReference type="NCBI Taxonomy" id="1213859"/>
    <lineage>
        <taxon>Eukaryota</taxon>
        <taxon>Fungi</taxon>
        <taxon>Dikarya</taxon>
        <taxon>Ascomycota</taxon>
        <taxon>Pezizomycotina</taxon>
        <taxon>Sordariomycetes</taxon>
        <taxon>Hypocreomycetidae</taxon>
        <taxon>Glomerellales</taxon>
        <taxon>Glomerellaceae</taxon>
        <taxon>Colletotrichum</taxon>
        <taxon>Colletotrichum gloeosporioides species complex</taxon>
    </lineage>
</organism>
<accession>A0A7J6J3S9</accession>
<dbReference type="FunCoup" id="A0A7J6J3S9">
    <property type="interactions" value="44"/>
</dbReference>
<dbReference type="Proteomes" id="UP000011096">
    <property type="component" value="Unassembled WGS sequence"/>
</dbReference>
<feature type="transmembrane region" description="Helical" evidence="3">
    <location>
        <begin position="12"/>
        <end position="31"/>
    </location>
</feature>
<comment type="caution">
    <text evidence="4">The sequence shown here is derived from an EMBL/GenBank/DDBJ whole genome shotgun (WGS) entry which is preliminary data.</text>
</comment>
<feature type="transmembrane region" description="Helical" evidence="3">
    <location>
        <begin position="217"/>
        <end position="237"/>
    </location>
</feature>
<dbReference type="InterPro" id="IPR051706">
    <property type="entry name" value="Glycosyltransferase_domain"/>
</dbReference>
<evidence type="ECO:0000313" key="5">
    <source>
        <dbReference type="Proteomes" id="UP000011096"/>
    </source>
</evidence>
<dbReference type="GO" id="GO:0016020">
    <property type="term" value="C:membrane"/>
    <property type="evidence" value="ECO:0007669"/>
    <property type="project" value="GOC"/>
</dbReference>
<dbReference type="GO" id="GO:0000030">
    <property type="term" value="F:mannosyltransferase activity"/>
    <property type="evidence" value="ECO:0007669"/>
    <property type="project" value="TreeGrafter"/>
</dbReference>
<reference evidence="4 5" key="1">
    <citation type="submission" date="2012-08" db="EMBL/GenBank/DDBJ databases">
        <authorList>
            <person name="Gan P.H.P."/>
            <person name="Ikeda K."/>
            <person name="Irieda H."/>
            <person name="Narusaka M."/>
            <person name="O'Connell R.J."/>
            <person name="Narusaka Y."/>
            <person name="Takano Y."/>
            <person name="Kubo Y."/>
            <person name="Shirasu K."/>
        </authorList>
    </citation>
    <scope>NUCLEOTIDE SEQUENCE [LARGE SCALE GENOMIC DNA]</scope>
    <source>
        <strain evidence="4 5">Nara gc5</strain>
    </source>
</reference>
<name>A0A7J6J3S9_COLFN</name>
<keyword evidence="3" id="KW-0472">Membrane</keyword>
<keyword evidence="3" id="KW-0812">Transmembrane</keyword>
<comment type="similarity">
    <text evidence="1">Belongs to the glycosyltransferase 32 family.</text>
</comment>
<dbReference type="Gene3D" id="3.90.550.20">
    <property type="match status" value="1"/>
</dbReference>
<dbReference type="InterPro" id="IPR007577">
    <property type="entry name" value="GlycoTrfase_DXD_sugar-bd_CS"/>
</dbReference>